<reference evidence="2 3" key="1">
    <citation type="journal article" date="2012" name="Genome Biol.">
        <title>Genome and low-iron response of an oceanic diatom adapted to chronic iron limitation.</title>
        <authorList>
            <person name="Lommer M."/>
            <person name="Specht M."/>
            <person name="Roy A.S."/>
            <person name="Kraemer L."/>
            <person name="Andreson R."/>
            <person name="Gutowska M.A."/>
            <person name="Wolf J."/>
            <person name="Bergner S.V."/>
            <person name="Schilhabel M.B."/>
            <person name="Klostermeier U.C."/>
            <person name="Beiko R.G."/>
            <person name="Rosenstiel P."/>
            <person name="Hippler M."/>
            <person name="Laroche J."/>
        </authorList>
    </citation>
    <scope>NUCLEOTIDE SEQUENCE [LARGE SCALE GENOMIC DNA]</scope>
    <source>
        <strain evidence="2 3">CCMP1005</strain>
    </source>
</reference>
<dbReference type="eggNOG" id="ENOG502RUJX">
    <property type="taxonomic scope" value="Eukaryota"/>
</dbReference>
<proteinExistence type="predicted"/>
<dbReference type="SUPFAM" id="SSF52087">
    <property type="entry name" value="CRAL/TRIO domain"/>
    <property type="match status" value="1"/>
</dbReference>
<organism evidence="2 3">
    <name type="scientific">Thalassiosira oceanica</name>
    <name type="common">Marine diatom</name>
    <dbReference type="NCBI Taxonomy" id="159749"/>
    <lineage>
        <taxon>Eukaryota</taxon>
        <taxon>Sar</taxon>
        <taxon>Stramenopiles</taxon>
        <taxon>Ochrophyta</taxon>
        <taxon>Bacillariophyta</taxon>
        <taxon>Coscinodiscophyceae</taxon>
        <taxon>Thalassiosirophycidae</taxon>
        <taxon>Thalassiosirales</taxon>
        <taxon>Thalassiosiraceae</taxon>
        <taxon>Thalassiosira</taxon>
    </lineage>
</organism>
<feature type="non-terminal residue" evidence="2">
    <location>
        <position position="387"/>
    </location>
</feature>
<dbReference type="AlphaFoldDB" id="K0ST52"/>
<keyword evidence="3" id="KW-1185">Reference proteome</keyword>
<feature type="domain" description="CRAL-TRIO" evidence="1">
    <location>
        <begin position="192"/>
        <end position="313"/>
    </location>
</feature>
<protein>
    <recommendedName>
        <fullName evidence="1">CRAL-TRIO domain-containing protein</fullName>
    </recommendedName>
</protein>
<sequence>MQAQILGAELDMGERLGLGGSGTPPSWSKKVDPLQLAFIWRRADDFEDNNNVYMQIPSQNEDDELLRAKLKEFDAALDEVCVNEHLRDRTTEPPNNSTDVSANVNSIVRDGLKRPKSQNVSKAMSECPEYSALKLVFLRCEVFNVEAAVRRFVDYWEKRVEIFGKQAFLPLLSLANNNSEATECKYTRVAERCDEAGRAILLIDYHKEGSDFSDSSLLQSAWFTIHQALREESVQKKGVVVYVRCLKSIRDWRMHLCKDVIHSLTGILPVRLAGFHLINPPPLHAGVISLFKKMMGREMGRRVYIHSGSVDENLMSLSKFGLGRVEMYPSIFGGQLGFDKLLGNELGLGRESCQETMSTGDLTESPGSKLSSAIGIMSTGNSFQSRW</sequence>
<comment type="caution">
    <text evidence="2">The sequence shown here is derived from an EMBL/GenBank/DDBJ whole genome shotgun (WGS) entry which is preliminary data.</text>
</comment>
<dbReference type="PANTHER" id="PTHR10174">
    <property type="entry name" value="ALPHA-TOCOPHEROL TRANSFER PROTEIN-RELATED"/>
    <property type="match status" value="1"/>
</dbReference>
<dbReference type="InterPro" id="IPR036865">
    <property type="entry name" value="CRAL-TRIO_dom_sf"/>
</dbReference>
<dbReference type="Proteomes" id="UP000266841">
    <property type="component" value="Unassembled WGS sequence"/>
</dbReference>
<dbReference type="Gene3D" id="3.40.525.10">
    <property type="entry name" value="CRAL-TRIO lipid binding domain"/>
    <property type="match status" value="1"/>
</dbReference>
<evidence type="ECO:0000259" key="1">
    <source>
        <dbReference type="Pfam" id="PF00650"/>
    </source>
</evidence>
<evidence type="ECO:0000313" key="2">
    <source>
        <dbReference type="EMBL" id="EJK68134.1"/>
    </source>
</evidence>
<dbReference type="EMBL" id="AGNL01011975">
    <property type="protein sequence ID" value="EJK68134.1"/>
    <property type="molecule type" value="Genomic_DNA"/>
</dbReference>
<dbReference type="OrthoDB" id="42195at2759"/>
<dbReference type="Pfam" id="PF00650">
    <property type="entry name" value="CRAL_TRIO"/>
    <property type="match status" value="1"/>
</dbReference>
<dbReference type="GO" id="GO:1902936">
    <property type="term" value="F:phosphatidylinositol bisphosphate binding"/>
    <property type="evidence" value="ECO:0007669"/>
    <property type="project" value="TreeGrafter"/>
</dbReference>
<gene>
    <name evidence="2" type="ORF">THAOC_10717</name>
</gene>
<dbReference type="GO" id="GO:0016020">
    <property type="term" value="C:membrane"/>
    <property type="evidence" value="ECO:0007669"/>
    <property type="project" value="TreeGrafter"/>
</dbReference>
<dbReference type="InterPro" id="IPR001251">
    <property type="entry name" value="CRAL-TRIO_dom"/>
</dbReference>
<accession>K0ST52</accession>
<evidence type="ECO:0000313" key="3">
    <source>
        <dbReference type="Proteomes" id="UP000266841"/>
    </source>
</evidence>
<name>K0ST52_THAOC</name>
<dbReference type="PANTHER" id="PTHR10174:SF208">
    <property type="entry name" value="CRAL-TRIO DOMAIN-CONTAINING PROTEIN DDB_G0278031"/>
    <property type="match status" value="1"/>
</dbReference>